<name>A0ABW3D6G9_9BACL</name>
<evidence type="ECO:0000313" key="6">
    <source>
        <dbReference type="Proteomes" id="UP001597120"/>
    </source>
</evidence>
<dbReference type="RefSeq" id="WP_379287255.1">
    <property type="nucleotide sequence ID" value="NZ_JBHTIU010000027.1"/>
</dbReference>
<dbReference type="PANTHER" id="PTHR30061">
    <property type="entry name" value="MALTOSE-BINDING PERIPLASMIC PROTEIN"/>
    <property type="match status" value="1"/>
</dbReference>
<evidence type="ECO:0000256" key="1">
    <source>
        <dbReference type="ARBA" id="ARBA00008520"/>
    </source>
</evidence>
<evidence type="ECO:0000256" key="3">
    <source>
        <dbReference type="ARBA" id="ARBA00022729"/>
    </source>
</evidence>
<reference evidence="6" key="1">
    <citation type="journal article" date="2019" name="Int. J. Syst. Evol. Microbiol.">
        <title>The Global Catalogue of Microorganisms (GCM) 10K type strain sequencing project: providing services to taxonomists for standard genome sequencing and annotation.</title>
        <authorList>
            <consortium name="The Broad Institute Genomics Platform"/>
            <consortium name="The Broad Institute Genome Sequencing Center for Infectious Disease"/>
            <person name="Wu L."/>
            <person name="Ma J."/>
        </authorList>
    </citation>
    <scope>NUCLEOTIDE SEQUENCE [LARGE SCALE GENOMIC DNA]</scope>
    <source>
        <strain evidence="6">CCUG 57263</strain>
    </source>
</reference>
<dbReference type="Pfam" id="PF13416">
    <property type="entry name" value="SBP_bac_8"/>
    <property type="match status" value="1"/>
</dbReference>
<dbReference type="Proteomes" id="UP001597120">
    <property type="component" value="Unassembled WGS sequence"/>
</dbReference>
<feature type="chain" id="PRO_5047462205" evidence="4">
    <location>
        <begin position="17"/>
        <end position="435"/>
    </location>
</feature>
<keyword evidence="6" id="KW-1185">Reference proteome</keyword>
<sequence>MKMKKVLQTMTVAALAATSLIGCSSGKEEGEAPVAPPAEEDRTPVTIQYWHAHADNQMEGLNFMIKEFQEKYPWITVEPVYQGAYGDLHKKLMAAVAAKDVPAVTNVEVASLPTFGDGGIFMDLNPYIKRDKLDTEDFAQGMFKAYSYEGKQYGFPLIVSSNVFIYNKTMFDQLGVTPPQTWDEIEPFAQKVSQKEGNNVTRYAFAVPGWDVWYSETWMRNGGGTPLTEDHKSGLDQEKSLKFIKKFKEWMDKGYMQMGYGKGASADMRQMFFDGKIGMVHHTSGQLKWYIENAGFEIGVSFPPGDENHISQIGGAGIAIMDMAPDNQKEAAWKFVQFMTSSEYNIRWADYSGYLPTRKSAINSQEGKDYFEKRPQYKAILDNIDNVVARPQYPPYPEAITNLTEALGKIILENMDVEAAFKEAAQKMNEVLDDY</sequence>
<evidence type="ECO:0000313" key="5">
    <source>
        <dbReference type="EMBL" id="MFD0869040.1"/>
    </source>
</evidence>
<comment type="similarity">
    <text evidence="1">Belongs to the bacterial solute-binding protein 1 family.</text>
</comment>
<organism evidence="5 6">
    <name type="scientific">Paenibacillus residui</name>
    <dbReference type="NCBI Taxonomy" id="629724"/>
    <lineage>
        <taxon>Bacteria</taxon>
        <taxon>Bacillati</taxon>
        <taxon>Bacillota</taxon>
        <taxon>Bacilli</taxon>
        <taxon>Bacillales</taxon>
        <taxon>Paenibacillaceae</taxon>
        <taxon>Paenibacillus</taxon>
    </lineage>
</organism>
<evidence type="ECO:0000256" key="2">
    <source>
        <dbReference type="ARBA" id="ARBA00022448"/>
    </source>
</evidence>
<evidence type="ECO:0000256" key="4">
    <source>
        <dbReference type="SAM" id="SignalP"/>
    </source>
</evidence>
<comment type="caution">
    <text evidence="5">The sequence shown here is derived from an EMBL/GenBank/DDBJ whole genome shotgun (WGS) entry which is preliminary data.</text>
</comment>
<keyword evidence="3 4" id="KW-0732">Signal</keyword>
<gene>
    <name evidence="5" type="ORF">ACFQ03_07750</name>
</gene>
<keyword evidence="2" id="KW-0813">Transport</keyword>
<dbReference type="CDD" id="cd14748">
    <property type="entry name" value="PBP2_UgpB"/>
    <property type="match status" value="1"/>
</dbReference>
<accession>A0ABW3D6G9</accession>
<dbReference type="SUPFAM" id="SSF53850">
    <property type="entry name" value="Periplasmic binding protein-like II"/>
    <property type="match status" value="1"/>
</dbReference>
<dbReference type="PANTHER" id="PTHR30061:SF50">
    <property type="entry name" value="MALTOSE_MALTODEXTRIN-BINDING PERIPLASMIC PROTEIN"/>
    <property type="match status" value="1"/>
</dbReference>
<feature type="signal peptide" evidence="4">
    <location>
        <begin position="1"/>
        <end position="16"/>
    </location>
</feature>
<dbReference type="InterPro" id="IPR006059">
    <property type="entry name" value="SBP"/>
</dbReference>
<dbReference type="Gene3D" id="3.40.190.10">
    <property type="entry name" value="Periplasmic binding protein-like II"/>
    <property type="match status" value="1"/>
</dbReference>
<protein>
    <submittedName>
        <fullName evidence="5">ABC transporter substrate-binding protein</fullName>
    </submittedName>
</protein>
<dbReference type="PROSITE" id="PS51257">
    <property type="entry name" value="PROKAR_LIPOPROTEIN"/>
    <property type="match status" value="1"/>
</dbReference>
<dbReference type="EMBL" id="JBHTIU010000027">
    <property type="protein sequence ID" value="MFD0869040.1"/>
    <property type="molecule type" value="Genomic_DNA"/>
</dbReference>
<proteinExistence type="inferred from homology"/>